<feature type="transmembrane region" description="Helical" evidence="1">
    <location>
        <begin position="80"/>
        <end position="100"/>
    </location>
</feature>
<evidence type="ECO:0000313" key="2">
    <source>
        <dbReference type="EMBL" id="AOR74400.1"/>
    </source>
</evidence>
<keyword evidence="1" id="KW-0472">Membrane</keyword>
<name>A0A1D7ZX12_LIMFE</name>
<keyword evidence="1" id="KW-1133">Transmembrane helix</keyword>
<evidence type="ECO:0000256" key="1">
    <source>
        <dbReference type="SAM" id="Phobius"/>
    </source>
</evidence>
<organism evidence="2 3">
    <name type="scientific">Limosilactobacillus fermentum</name>
    <name type="common">Lactobacillus fermentum</name>
    <dbReference type="NCBI Taxonomy" id="1613"/>
    <lineage>
        <taxon>Bacteria</taxon>
        <taxon>Bacillati</taxon>
        <taxon>Bacillota</taxon>
        <taxon>Bacilli</taxon>
        <taxon>Lactobacillales</taxon>
        <taxon>Lactobacillaceae</taxon>
        <taxon>Limosilactobacillus</taxon>
    </lineage>
</organism>
<reference evidence="2 3" key="1">
    <citation type="submission" date="2016-09" db="EMBL/GenBank/DDBJ databases">
        <title>Genome Sequence of the Lactobacillus fermentum strain NCC2970 (CNCM I-5068).</title>
        <authorList>
            <person name="Barretto C."/>
            <person name="Ngom-Bru C."/>
            <person name="Genevaz A."/>
            <person name="Fournier C."/>
            <person name="Moine D."/>
            <person name="Kassam M."/>
            <person name="Iltis A."/>
            <person name="Sagory-Zalkind P."/>
            <person name="Faucherand G."/>
            <person name="Descombes P."/>
            <person name="Duboux S."/>
        </authorList>
    </citation>
    <scope>NUCLEOTIDE SEQUENCE [LARGE SCALE GENOMIC DNA]</scope>
    <source>
        <strain evidence="2 3">NCC2970</strain>
    </source>
</reference>
<sequence length="151" mass="17424">MVGARGEFMIRLRSKNNKEGAMQNPFGNQNNNQDFLKNLPTPPNYAKVTNDTGDIRIAKVGISWTTFWFGPLPALFRGDYYNFALILVTAANIALVGLVFNLPWLLGFPWSSLIFTLIYNRLYFQRLFDKGWRPADQASRELLIRNKYLKE</sequence>
<proteinExistence type="predicted"/>
<protein>
    <recommendedName>
        <fullName evidence="4">DUF2628 domain-containing protein</fullName>
    </recommendedName>
</protein>
<keyword evidence="1" id="KW-0812">Transmembrane</keyword>
<feature type="transmembrane region" description="Helical" evidence="1">
    <location>
        <begin position="106"/>
        <end position="124"/>
    </location>
</feature>
<evidence type="ECO:0000313" key="3">
    <source>
        <dbReference type="Proteomes" id="UP000094714"/>
    </source>
</evidence>
<evidence type="ECO:0008006" key="4">
    <source>
        <dbReference type="Google" id="ProtNLM"/>
    </source>
</evidence>
<dbReference type="EMBL" id="CP017151">
    <property type="protein sequence ID" value="AOR74400.1"/>
    <property type="molecule type" value="Genomic_DNA"/>
</dbReference>
<dbReference type="Proteomes" id="UP000094714">
    <property type="component" value="Chromosome"/>
</dbReference>
<dbReference type="AlphaFoldDB" id="A0A1D7ZX12"/>
<dbReference type="PATRIC" id="fig|1613.112.peg.987"/>
<gene>
    <name evidence="2" type="ORF">LACFE_CDS0941</name>
</gene>
<accession>A0A1D7ZX12</accession>